<keyword evidence="1" id="KW-0732">Signal</keyword>
<evidence type="ECO:0000313" key="2">
    <source>
        <dbReference type="EMBL" id="JAH61240.1"/>
    </source>
</evidence>
<reference evidence="2" key="2">
    <citation type="journal article" date="2015" name="Fish Shellfish Immunol.">
        <title>Early steps in the European eel (Anguilla anguilla)-Vibrio vulnificus interaction in the gills: Role of the RtxA13 toxin.</title>
        <authorList>
            <person name="Callol A."/>
            <person name="Pajuelo D."/>
            <person name="Ebbesson L."/>
            <person name="Teles M."/>
            <person name="MacKenzie S."/>
            <person name="Amaro C."/>
        </authorList>
    </citation>
    <scope>NUCLEOTIDE SEQUENCE</scope>
</reference>
<dbReference type="AlphaFoldDB" id="A0A0E9U7W7"/>
<sequence length="38" mass="4685">MWCSLVFNLKQWLICFAACSKALQRWDSCSELYRYRYT</sequence>
<name>A0A0E9U7W7_ANGAN</name>
<feature type="chain" id="PRO_5002433049" evidence="1">
    <location>
        <begin position="18"/>
        <end position="38"/>
    </location>
</feature>
<reference evidence="2" key="1">
    <citation type="submission" date="2014-11" db="EMBL/GenBank/DDBJ databases">
        <authorList>
            <person name="Amaro Gonzalez C."/>
        </authorList>
    </citation>
    <scope>NUCLEOTIDE SEQUENCE</scope>
</reference>
<dbReference type="EMBL" id="GBXM01047337">
    <property type="protein sequence ID" value="JAH61240.1"/>
    <property type="molecule type" value="Transcribed_RNA"/>
</dbReference>
<protein>
    <submittedName>
        <fullName evidence="2">Uncharacterized protein</fullName>
    </submittedName>
</protein>
<proteinExistence type="predicted"/>
<accession>A0A0E9U7W7</accession>
<evidence type="ECO:0000256" key="1">
    <source>
        <dbReference type="SAM" id="SignalP"/>
    </source>
</evidence>
<feature type="signal peptide" evidence="1">
    <location>
        <begin position="1"/>
        <end position="17"/>
    </location>
</feature>
<organism evidence="2">
    <name type="scientific">Anguilla anguilla</name>
    <name type="common">European freshwater eel</name>
    <name type="synonym">Muraena anguilla</name>
    <dbReference type="NCBI Taxonomy" id="7936"/>
    <lineage>
        <taxon>Eukaryota</taxon>
        <taxon>Metazoa</taxon>
        <taxon>Chordata</taxon>
        <taxon>Craniata</taxon>
        <taxon>Vertebrata</taxon>
        <taxon>Euteleostomi</taxon>
        <taxon>Actinopterygii</taxon>
        <taxon>Neopterygii</taxon>
        <taxon>Teleostei</taxon>
        <taxon>Anguilliformes</taxon>
        <taxon>Anguillidae</taxon>
        <taxon>Anguilla</taxon>
    </lineage>
</organism>